<feature type="coiled-coil region" evidence="1">
    <location>
        <begin position="179"/>
        <end position="251"/>
    </location>
</feature>
<dbReference type="EMBL" id="MCGO01000039">
    <property type="protein sequence ID" value="ORY39556.1"/>
    <property type="molecule type" value="Genomic_DNA"/>
</dbReference>
<evidence type="ECO:0000313" key="4">
    <source>
        <dbReference type="Proteomes" id="UP000193642"/>
    </source>
</evidence>
<dbReference type="Proteomes" id="UP000193642">
    <property type="component" value="Unassembled WGS sequence"/>
</dbReference>
<comment type="caution">
    <text evidence="3">The sequence shown here is derived from an EMBL/GenBank/DDBJ whole genome shotgun (WGS) entry which is preliminary data.</text>
</comment>
<feature type="region of interest" description="Disordered" evidence="2">
    <location>
        <begin position="1"/>
        <end position="32"/>
    </location>
</feature>
<dbReference type="AlphaFoldDB" id="A0A1Y2BXT4"/>
<evidence type="ECO:0000256" key="2">
    <source>
        <dbReference type="SAM" id="MobiDB-lite"/>
    </source>
</evidence>
<reference evidence="3 4" key="1">
    <citation type="submission" date="2016-07" db="EMBL/GenBank/DDBJ databases">
        <title>Pervasive Adenine N6-methylation of Active Genes in Fungi.</title>
        <authorList>
            <consortium name="DOE Joint Genome Institute"/>
            <person name="Mondo S.J."/>
            <person name="Dannebaum R.O."/>
            <person name="Kuo R.C."/>
            <person name="Labutti K."/>
            <person name="Haridas S."/>
            <person name="Kuo A."/>
            <person name="Salamov A."/>
            <person name="Ahrendt S.R."/>
            <person name="Lipzen A."/>
            <person name="Sullivan W."/>
            <person name="Andreopoulos W.B."/>
            <person name="Clum A."/>
            <person name="Lindquist E."/>
            <person name="Daum C."/>
            <person name="Ramamoorthy G.K."/>
            <person name="Gryganskyi A."/>
            <person name="Culley D."/>
            <person name="Magnuson J.K."/>
            <person name="James T.Y."/>
            <person name="O'Malley M.A."/>
            <person name="Stajich J.E."/>
            <person name="Spatafora J.W."/>
            <person name="Visel A."/>
            <person name="Grigoriev I.V."/>
        </authorList>
    </citation>
    <scope>NUCLEOTIDE SEQUENCE [LARGE SCALE GENOMIC DNA]</scope>
    <source>
        <strain evidence="3 4">JEL800</strain>
    </source>
</reference>
<evidence type="ECO:0000313" key="3">
    <source>
        <dbReference type="EMBL" id="ORY39556.1"/>
    </source>
</evidence>
<accession>A0A1Y2BXT4</accession>
<keyword evidence="1" id="KW-0175">Coiled coil</keyword>
<feature type="region of interest" description="Disordered" evidence="2">
    <location>
        <begin position="91"/>
        <end position="112"/>
    </location>
</feature>
<keyword evidence="4" id="KW-1185">Reference proteome</keyword>
<sequence length="553" mass="62787">MNDFSDDECPYTAATPFRPRQGRGLDSVTQTPGGGKYSFALDYAMEDQDNCDDSHFEAPPSVSFSAASPMPHAKTMELTLEAVQTPIKTVSLVDSESSREEPQHKSSLSNNKVACAAEDSNGVWNGLEAQMEAQQQKGDSTTSKDKMMIEFMKQKYSKEAQAEMDKFLTLERNTLLKSLDYLMKENKSLRIDKETLNQENVLLKSANQDLSSRGQQHSTIWISLTNDLMRLTKERDSLRSLNEEKDVAIQKMEDNWQSTMNGWIRESQDWTLERSKEKEDMEKEFQRLQGIAVDAEKVVELHAEIAVLINKNQELEECIALLEEQASNSDQQEILLAQVQLLQSKNSELTELVEGLQSNNSAELHNIMEQKLLLETLNHDLIESEKALKQYTEDLEMELRTLQTRHHLTVSELDALKHEQANLSEIQLSQNGEDYEQLNTRLLESEESQRLLDARCKDLESMHNSALLLVTSCETRIQELEANLGDHEKFKGKVSGLETEIARLKDEISACKKREEVLRREAEGLSAQLSVMKVSERVLGEENAALRAKLETA</sequence>
<feature type="coiled-coil region" evidence="1">
    <location>
        <begin position="278"/>
        <end position="394"/>
    </location>
</feature>
<protein>
    <submittedName>
        <fullName evidence="3">Uncharacterized protein</fullName>
    </submittedName>
</protein>
<name>A0A1Y2BXT4_9FUNG</name>
<proteinExistence type="predicted"/>
<gene>
    <name evidence="3" type="ORF">BCR33DRAFT_720019</name>
</gene>
<dbReference type="OrthoDB" id="2162835at2759"/>
<evidence type="ECO:0000256" key="1">
    <source>
        <dbReference type="SAM" id="Coils"/>
    </source>
</evidence>
<organism evidence="3 4">
    <name type="scientific">Rhizoclosmatium globosum</name>
    <dbReference type="NCBI Taxonomy" id="329046"/>
    <lineage>
        <taxon>Eukaryota</taxon>
        <taxon>Fungi</taxon>
        <taxon>Fungi incertae sedis</taxon>
        <taxon>Chytridiomycota</taxon>
        <taxon>Chytridiomycota incertae sedis</taxon>
        <taxon>Chytridiomycetes</taxon>
        <taxon>Chytridiales</taxon>
        <taxon>Chytriomycetaceae</taxon>
        <taxon>Rhizoclosmatium</taxon>
    </lineage>
</organism>
<feature type="coiled-coil region" evidence="1">
    <location>
        <begin position="487"/>
        <end position="521"/>
    </location>
</feature>